<organism evidence="2 3">
    <name type="scientific">Nocardia tenerifensis</name>
    <dbReference type="NCBI Taxonomy" id="228006"/>
    <lineage>
        <taxon>Bacteria</taxon>
        <taxon>Bacillati</taxon>
        <taxon>Actinomycetota</taxon>
        <taxon>Actinomycetes</taxon>
        <taxon>Mycobacteriales</taxon>
        <taxon>Nocardiaceae</taxon>
        <taxon>Nocardia</taxon>
    </lineage>
</organism>
<gene>
    <name evidence="2" type="ORF">DFR70_102349</name>
</gene>
<reference evidence="2 3" key="1">
    <citation type="submission" date="2018-05" db="EMBL/GenBank/DDBJ databases">
        <title>Genomic Encyclopedia of Type Strains, Phase IV (KMG-IV): sequencing the most valuable type-strain genomes for metagenomic binning, comparative biology and taxonomic classification.</title>
        <authorList>
            <person name="Goeker M."/>
        </authorList>
    </citation>
    <scope>NUCLEOTIDE SEQUENCE [LARGE SCALE GENOMIC DNA]</scope>
    <source>
        <strain evidence="2 3">DSM 44704</strain>
    </source>
</reference>
<dbReference type="RefSeq" id="WP_040738774.1">
    <property type="nucleotide sequence ID" value="NZ_QJKF01000002.1"/>
</dbReference>
<keyword evidence="1" id="KW-1133">Transmembrane helix</keyword>
<keyword evidence="1" id="KW-0812">Transmembrane</keyword>
<feature type="transmembrane region" description="Helical" evidence="1">
    <location>
        <begin position="12"/>
        <end position="36"/>
    </location>
</feature>
<dbReference type="EMBL" id="QJKF01000002">
    <property type="protein sequence ID" value="PXX68665.1"/>
    <property type="molecule type" value="Genomic_DNA"/>
</dbReference>
<comment type="caution">
    <text evidence="2">The sequence shown here is derived from an EMBL/GenBank/DDBJ whole genome shotgun (WGS) entry which is preliminary data.</text>
</comment>
<keyword evidence="3" id="KW-1185">Reference proteome</keyword>
<protein>
    <submittedName>
        <fullName evidence="2">Uncharacterized protein</fullName>
    </submittedName>
</protein>
<name>A0A318K6G8_9NOCA</name>
<dbReference type="Proteomes" id="UP000247569">
    <property type="component" value="Unassembled WGS sequence"/>
</dbReference>
<evidence type="ECO:0000256" key="1">
    <source>
        <dbReference type="SAM" id="Phobius"/>
    </source>
</evidence>
<dbReference type="AlphaFoldDB" id="A0A318K6G8"/>
<proteinExistence type="predicted"/>
<sequence>MDILKGIGKALGFVIDAFVVIVYHVFLFGIGAVGVFLAPSGIGFVVIAVAVGLAILYWTTGWMIFLG</sequence>
<keyword evidence="1" id="KW-0472">Membrane</keyword>
<accession>A0A318K6G8</accession>
<evidence type="ECO:0000313" key="2">
    <source>
        <dbReference type="EMBL" id="PXX68665.1"/>
    </source>
</evidence>
<feature type="transmembrane region" description="Helical" evidence="1">
    <location>
        <begin position="42"/>
        <end position="66"/>
    </location>
</feature>
<evidence type="ECO:0000313" key="3">
    <source>
        <dbReference type="Proteomes" id="UP000247569"/>
    </source>
</evidence>